<reference evidence="2" key="1">
    <citation type="submission" date="2017-12" db="EMBL/GenBank/DDBJ databases">
        <title>FDA dAtabase for Regulatory Grade micrObial Sequences (FDA-ARGOS): Supporting development and validation of Infectious Disease Dx tests.</title>
        <authorList>
            <person name="Kerrigan L."/>
            <person name="Tallon L.J."/>
            <person name="Sadzewicz L."/>
            <person name="Sengamalay N."/>
            <person name="Ott S."/>
            <person name="Godinez A."/>
            <person name="Nagaraj S."/>
            <person name="Vavikolanu K."/>
            <person name="Vyas G."/>
            <person name="Nadendla S."/>
            <person name="Aluvathingal J."/>
            <person name="Sichtig H."/>
        </authorList>
    </citation>
    <scope>NUCLEOTIDE SEQUENCE [LARGE SCALE GENOMIC DNA]</scope>
    <source>
        <strain evidence="2">FDAARGOS_200</strain>
    </source>
</reference>
<organism evidence="2 3">
    <name type="scientific">Legionella anisa</name>
    <dbReference type="NCBI Taxonomy" id="28082"/>
    <lineage>
        <taxon>Bacteria</taxon>
        <taxon>Pseudomonadati</taxon>
        <taxon>Pseudomonadota</taxon>
        <taxon>Gammaproteobacteria</taxon>
        <taxon>Legionellales</taxon>
        <taxon>Legionellaceae</taxon>
        <taxon>Legionella</taxon>
    </lineage>
</organism>
<feature type="chain" id="PRO_5043578430" evidence="1">
    <location>
        <begin position="26"/>
        <end position="125"/>
    </location>
</feature>
<dbReference type="EMBL" id="NBTX02000004">
    <property type="protein sequence ID" value="PNL62852.1"/>
    <property type="molecule type" value="Genomic_DNA"/>
</dbReference>
<protein>
    <submittedName>
        <fullName evidence="2">DUF4156 domain-containing protein</fullName>
    </submittedName>
</protein>
<proteinExistence type="predicted"/>
<accession>A0AAX0WW35</accession>
<keyword evidence="3" id="KW-1185">Reference proteome</keyword>
<evidence type="ECO:0000313" key="2">
    <source>
        <dbReference type="EMBL" id="PNL62852.1"/>
    </source>
</evidence>
<sequence>MTHSLMKCALLFIVPAVLMGCSYNAKLTPEGEKVTLLKAEKRLKTCTFLGEVRAYDRNGMSQSYQSHEHLIQDELNILRNKAALLGANTLFVNEHQQTYEGNPKNDFVADHWMVGRAYQCKAAMQ</sequence>
<evidence type="ECO:0000313" key="3">
    <source>
        <dbReference type="Proteomes" id="UP000192511"/>
    </source>
</evidence>
<dbReference type="InterPro" id="IPR025294">
    <property type="entry name" value="DUF4156"/>
</dbReference>
<comment type="caution">
    <text evidence="2">The sequence shown here is derived from an EMBL/GenBank/DDBJ whole genome shotgun (WGS) entry which is preliminary data.</text>
</comment>
<dbReference type="GeneID" id="98063822"/>
<feature type="signal peptide" evidence="1">
    <location>
        <begin position="1"/>
        <end position="25"/>
    </location>
</feature>
<dbReference type="AlphaFoldDB" id="A0AAX0WW35"/>
<dbReference type="Proteomes" id="UP000192511">
    <property type="component" value="Unassembled WGS sequence"/>
</dbReference>
<gene>
    <name evidence="2" type="ORF">A6J39_017510</name>
</gene>
<name>A0AAX0WW35_9GAMM</name>
<dbReference type="Pfam" id="PF13698">
    <property type="entry name" value="DUF4156"/>
    <property type="match status" value="1"/>
</dbReference>
<dbReference type="RefSeq" id="WP_019235636.1">
    <property type="nucleotide sequence ID" value="NZ_CAAAHR010000013.1"/>
</dbReference>
<keyword evidence="1" id="KW-0732">Signal</keyword>
<dbReference type="PROSITE" id="PS51257">
    <property type="entry name" value="PROKAR_LIPOPROTEIN"/>
    <property type="match status" value="1"/>
</dbReference>
<evidence type="ECO:0000256" key="1">
    <source>
        <dbReference type="SAM" id="SignalP"/>
    </source>
</evidence>